<reference evidence="1" key="2">
    <citation type="journal article" date="2022" name="New Phytol.">
        <title>Evolutionary transition to the ectomycorrhizal habit in the genomes of a hyperdiverse lineage of mushroom-forming fungi.</title>
        <authorList>
            <person name="Looney B."/>
            <person name="Miyauchi S."/>
            <person name="Morin E."/>
            <person name="Drula E."/>
            <person name="Courty P.E."/>
            <person name="Kohler A."/>
            <person name="Kuo A."/>
            <person name="LaButti K."/>
            <person name="Pangilinan J."/>
            <person name="Lipzen A."/>
            <person name="Riley R."/>
            <person name="Andreopoulos W."/>
            <person name="He G."/>
            <person name="Johnson J."/>
            <person name="Nolan M."/>
            <person name="Tritt A."/>
            <person name="Barry K.W."/>
            <person name="Grigoriev I.V."/>
            <person name="Nagy L.G."/>
            <person name="Hibbett D."/>
            <person name="Henrissat B."/>
            <person name="Matheny P.B."/>
            <person name="Labbe J."/>
            <person name="Martin F.M."/>
        </authorList>
    </citation>
    <scope>NUCLEOTIDE SEQUENCE</scope>
    <source>
        <strain evidence="1">EC-137</strain>
    </source>
</reference>
<dbReference type="Proteomes" id="UP000814128">
    <property type="component" value="Unassembled WGS sequence"/>
</dbReference>
<dbReference type="EMBL" id="MU273645">
    <property type="protein sequence ID" value="KAI0029994.1"/>
    <property type="molecule type" value="Genomic_DNA"/>
</dbReference>
<reference evidence="1" key="1">
    <citation type="submission" date="2021-02" db="EMBL/GenBank/DDBJ databases">
        <authorList>
            <consortium name="DOE Joint Genome Institute"/>
            <person name="Ahrendt S."/>
            <person name="Looney B.P."/>
            <person name="Miyauchi S."/>
            <person name="Morin E."/>
            <person name="Drula E."/>
            <person name="Courty P.E."/>
            <person name="Chicoki N."/>
            <person name="Fauchery L."/>
            <person name="Kohler A."/>
            <person name="Kuo A."/>
            <person name="Labutti K."/>
            <person name="Pangilinan J."/>
            <person name="Lipzen A."/>
            <person name="Riley R."/>
            <person name="Andreopoulos W."/>
            <person name="He G."/>
            <person name="Johnson J."/>
            <person name="Barry K.W."/>
            <person name="Grigoriev I.V."/>
            <person name="Nagy L."/>
            <person name="Hibbett D."/>
            <person name="Henrissat B."/>
            <person name="Matheny P.B."/>
            <person name="Labbe J."/>
            <person name="Martin F."/>
        </authorList>
    </citation>
    <scope>NUCLEOTIDE SEQUENCE</scope>
    <source>
        <strain evidence="1">EC-137</strain>
    </source>
</reference>
<gene>
    <name evidence="1" type="ORF">K488DRAFT_88187</name>
</gene>
<name>A0ACB8QDX7_9AGAM</name>
<proteinExistence type="predicted"/>
<evidence type="ECO:0000313" key="1">
    <source>
        <dbReference type="EMBL" id="KAI0029994.1"/>
    </source>
</evidence>
<protein>
    <submittedName>
        <fullName evidence="1">Uncharacterized protein</fullName>
    </submittedName>
</protein>
<keyword evidence="2" id="KW-1185">Reference proteome</keyword>
<accession>A0ACB8QDX7</accession>
<comment type="caution">
    <text evidence="1">The sequence shown here is derived from an EMBL/GenBank/DDBJ whole genome shotgun (WGS) entry which is preliminary data.</text>
</comment>
<organism evidence="1 2">
    <name type="scientific">Vararia minispora EC-137</name>
    <dbReference type="NCBI Taxonomy" id="1314806"/>
    <lineage>
        <taxon>Eukaryota</taxon>
        <taxon>Fungi</taxon>
        <taxon>Dikarya</taxon>
        <taxon>Basidiomycota</taxon>
        <taxon>Agaricomycotina</taxon>
        <taxon>Agaricomycetes</taxon>
        <taxon>Russulales</taxon>
        <taxon>Lachnocladiaceae</taxon>
        <taxon>Vararia</taxon>
    </lineage>
</organism>
<evidence type="ECO:0000313" key="2">
    <source>
        <dbReference type="Proteomes" id="UP000814128"/>
    </source>
</evidence>
<sequence>MIYTLGRYGVVERSIAHAVRRRLAPTRIHARYSVPFSARLLSDVRPSTKPYQEASTPPPPSTSHKPKVSLHPAPVKSTSRAPTQSIPSPDPAKPPPTTSDSMSKSPLQQMTENDFRDASSHNIMAPPPPNAGTLRLFFHKMWEFLKFYYRGTKLVFRHRQAAAEMQKRVREGGVPLSRWEARFIAQSNSDTRKLVPFILIAIVVEELIPFLVIYAPWMLPSTCVLPTQRERIENKRREKQAEIAKVMAPELRGILSADAFTSSKLRDSRKLVALCGMLSLSSFGPPPTRARRIQRHLTNVKEDDDRLLAEGRGTRLTRTELYEALEERGILTVGLEPKTAQARLAWWLREVATNEAEDAVGHRMQLVARSGLGQF</sequence>